<organism evidence="1 2">
    <name type="scientific">Streptococcus dysgalactiae subsp. dysgalactiae</name>
    <dbReference type="NCBI Taxonomy" id="99822"/>
    <lineage>
        <taxon>Bacteria</taxon>
        <taxon>Bacillati</taxon>
        <taxon>Bacillota</taxon>
        <taxon>Bacilli</taxon>
        <taxon>Lactobacillales</taxon>
        <taxon>Streptococcaceae</taxon>
        <taxon>Streptococcus</taxon>
    </lineage>
</organism>
<dbReference type="Proteomes" id="UP000254797">
    <property type="component" value="Unassembled WGS sequence"/>
</dbReference>
<name>A0A380K0N0_STRDY</name>
<dbReference type="Pfam" id="PF06042">
    <property type="entry name" value="NTP_transf_6"/>
    <property type="match status" value="1"/>
</dbReference>
<evidence type="ECO:0000313" key="2">
    <source>
        <dbReference type="Proteomes" id="UP000254797"/>
    </source>
</evidence>
<reference evidence="1 2" key="1">
    <citation type="submission" date="2018-06" db="EMBL/GenBank/DDBJ databases">
        <authorList>
            <consortium name="Pathogen Informatics"/>
            <person name="Doyle S."/>
        </authorList>
    </citation>
    <scope>NUCLEOTIDE SEQUENCE [LARGE SCALE GENOMIC DNA]</scope>
    <source>
        <strain evidence="1 2">NCTC4670</strain>
    </source>
</reference>
<sequence length="185" mass="21627">MTDNRFKELIAADKDMMTILTIIATLPLADAWLAAGAIRNFMWNQLAYGIGFDADTDMDVVFFDPSLPYEANQVVEDFLNKEFPNYRWEVRNQAYMHSHCPNTEPYLSTCDAISKYPERCTAIAIRRIDDQLELFAPYGLADILAFECHPTPHFLSDKERLSLYQKRLVAKNWKEKWPQLRYFLD</sequence>
<accession>A0A380K0N0</accession>
<dbReference type="PANTHER" id="PTHR39166">
    <property type="entry name" value="BLL1166 PROTEIN"/>
    <property type="match status" value="1"/>
</dbReference>
<gene>
    <name evidence="1" type="ORF">NCTC4670_02114</name>
</gene>
<evidence type="ECO:0000313" key="1">
    <source>
        <dbReference type="EMBL" id="SUN51633.1"/>
    </source>
</evidence>
<proteinExistence type="predicted"/>
<dbReference type="AlphaFoldDB" id="A0A380K0N0"/>
<dbReference type="EMBL" id="UHFG01000004">
    <property type="protein sequence ID" value="SUN51633.1"/>
    <property type="molecule type" value="Genomic_DNA"/>
</dbReference>
<protein>
    <submittedName>
        <fullName evidence="1">Uncharacterized protein conserved in bacteria</fullName>
    </submittedName>
</protein>
<dbReference type="PANTHER" id="PTHR39166:SF1">
    <property type="entry name" value="BLL1166 PROTEIN"/>
    <property type="match status" value="1"/>
</dbReference>
<dbReference type="InterPro" id="IPR009267">
    <property type="entry name" value="NTP_transf_6"/>
</dbReference>
<dbReference type="RefSeq" id="WP_115246748.1">
    <property type="nucleotide sequence ID" value="NZ_JAIEZZ010000014.1"/>
</dbReference>